<feature type="signal peptide" evidence="1">
    <location>
        <begin position="1"/>
        <end position="17"/>
    </location>
</feature>
<proteinExistence type="predicted"/>
<protein>
    <submittedName>
        <fullName evidence="2">Putative secreted protein</fullName>
    </submittedName>
</protein>
<keyword evidence="1" id="KW-0732">Signal</keyword>
<accession>A0A2M4DN97</accession>
<dbReference type="EMBL" id="GGFL01014862">
    <property type="protein sequence ID" value="MBW79040.1"/>
    <property type="molecule type" value="Transcribed_RNA"/>
</dbReference>
<feature type="chain" id="PRO_5014889040" evidence="1">
    <location>
        <begin position="18"/>
        <end position="74"/>
    </location>
</feature>
<evidence type="ECO:0000313" key="2">
    <source>
        <dbReference type="EMBL" id="MBW79040.1"/>
    </source>
</evidence>
<dbReference type="AlphaFoldDB" id="A0A2M4DN97"/>
<organism evidence="2">
    <name type="scientific">Anopheles darlingi</name>
    <name type="common">Mosquito</name>
    <dbReference type="NCBI Taxonomy" id="43151"/>
    <lineage>
        <taxon>Eukaryota</taxon>
        <taxon>Metazoa</taxon>
        <taxon>Ecdysozoa</taxon>
        <taxon>Arthropoda</taxon>
        <taxon>Hexapoda</taxon>
        <taxon>Insecta</taxon>
        <taxon>Pterygota</taxon>
        <taxon>Neoptera</taxon>
        <taxon>Endopterygota</taxon>
        <taxon>Diptera</taxon>
        <taxon>Nematocera</taxon>
        <taxon>Culicoidea</taxon>
        <taxon>Culicidae</taxon>
        <taxon>Anophelinae</taxon>
        <taxon>Anopheles</taxon>
    </lineage>
</organism>
<sequence>MCCCPLAAACSICCACAWETVTEIVPLLSIVVWPGCGSARSRLCCAACCCAASPVTTVVVPLLPVPVAPLAAFA</sequence>
<name>A0A2M4DN97_ANODA</name>
<evidence type="ECO:0000256" key="1">
    <source>
        <dbReference type="SAM" id="SignalP"/>
    </source>
</evidence>
<reference evidence="2" key="1">
    <citation type="submission" date="2018-01" db="EMBL/GenBank/DDBJ databases">
        <title>An insight into the sialome of Amazonian anophelines.</title>
        <authorList>
            <person name="Ribeiro J.M."/>
            <person name="Scarpassa V."/>
            <person name="Calvo E."/>
        </authorList>
    </citation>
    <scope>NUCLEOTIDE SEQUENCE</scope>
</reference>